<feature type="region of interest" description="Disordered" evidence="2">
    <location>
        <begin position="1"/>
        <end position="23"/>
    </location>
</feature>
<evidence type="ECO:0000313" key="5">
    <source>
        <dbReference type="Proteomes" id="UP001595420"/>
    </source>
</evidence>
<dbReference type="Proteomes" id="UP001595420">
    <property type="component" value="Unassembled WGS sequence"/>
</dbReference>
<evidence type="ECO:0000256" key="1">
    <source>
        <dbReference type="ARBA" id="ARBA00022723"/>
    </source>
</evidence>
<dbReference type="PANTHER" id="PTHR35848">
    <property type="entry name" value="OXALATE-BINDING PROTEIN"/>
    <property type="match status" value="1"/>
</dbReference>
<organism evidence="4 5">
    <name type="scientific">Falsiroseomonas tokyonensis</name>
    <dbReference type="NCBI Taxonomy" id="430521"/>
    <lineage>
        <taxon>Bacteria</taxon>
        <taxon>Pseudomonadati</taxon>
        <taxon>Pseudomonadota</taxon>
        <taxon>Alphaproteobacteria</taxon>
        <taxon>Acetobacterales</taxon>
        <taxon>Roseomonadaceae</taxon>
        <taxon>Falsiroseomonas</taxon>
    </lineage>
</organism>
<dbReference type="Pfam" id="PF07883">
    <property type="entry name" value="Cupin_2"/>
    <property type="match status" value="1"/>
</dbReference>
<reference evidence="5" key="1">
    <citation type="journal article" date="2019" name="Int. J. Syst. Evol. Microbiol.">
        <title>The Global Catalogue of Microorganisms (GCM) 10K type strain sequencing project: providing services to taxonomists for standard genome sequencing and annotation.</title>
        <authorList>
            <consortium name="The Broad Institute Genomics Platform"/>
            <consortium name="The Broad Institute Genome Sequencing Center for Infectious Disease"/>
            <person name="Wu L."/>
            <person name="Ma J."/>
        </authorList>
    </citation>
    <scope>NUCLEOTIDE SEQUENCE [LARGE SCALE GENOMIC DNA]</scope>
    <source>
        <strain evidence="5">CGMCC 1.16855</strain>
    </source>
</reference>
<keyword evidence="5" id="KW-1185">Reference proteome</keyword>
<dbReference type="EMBL" id="JBHRSB010000002">
    <property type="protein sequence ID" value="MFC2999842.1"/>
    <property type="molecule type" value="Genomic_DNA"/>
</dbReference>
<sequence length="156" mass="17029">MPAATPFDPRDLPESNATTYPEPFATSARQRWNRRLGDAAGLTQFGVNLTRIAPGGRSSQRHWHLKEDEFVLVLEGEAVLHSDAGEQVLRAGMCVGFPAGNPDGHCFLNRSARDVLLLVIGSRMPGEVATYPDIDMLVGPGPDGVRRFTRKDGTPY</sequence>
<dbReference type="CDD" id="cd02224">
    <property type="entry name" value="cupin_SPO2919-like"/>
    <property type="match status" value="1"/>
</dbReference>
<evidence type="ECO:0000259" key="3">
    <source>
        <dbReference type="Pfam" id="PF07883"/>
    </source>
</evidence>
<protein>
    <submittedName>
        <fullName evidence="4">Cupin domain-containing protein</fullName>
    </submittedName>
</protein>
<evidence type="ECO:0000256" key="2">
    <source>
        <dbReference type="SAM" id="MobiDB-lite"/>
    </source>
</evidence>
<proteinExistence type="predicted"/>
<dbReference type="InterPro" id="IPR013096">
    <property type="entry name" value="Cupin_2"/>
</dbReference>
<dbReference type="RefSeq" id="WP_216835922.1">
    <property type="nucleotide sequence ID" value="NZ_JAFNJS010000002.1"/>
</dbReference>
<keyword evidence="1" id="KW-0479">Metal-binding</keyword>
<accession>A0ABV7BQ93</accession>
<evidence type="ECO:0000313" key="4">
    <source>
        <dbReference type="EMBL" id="MFC2999842.1"/>
    </source>
</evidence>
<gene>
    <name evidence="4" type="ORF">ACFOD3_08050</name>
</gene>
<comment type="caution">
    <text evidence="4">The sequence shown here is derived from an EMBL/GenBank/DDBJ whole genome shotgun (WGS) entry which is preliminary data.</text>
</comment>
<dbReference type="PANTHER" id="PTHR35848:SF9">
    <property type="entry name" value="SLL1358 PROTEIN"/>
    <property type="match status" value="1"/>
</dbReference>
<dbReference type="InterPro" id="IPR051610">
    <property type="entry name" value="GPI/OXD"/>
</dbReference>
<name>A0ABV7BQ93_9PROT</name>
<feature type="domain" description="Cupin type-2" evidence="3">
    <location>
        <begin position="49"/>
        <end position="120"/>
    </location>
</feature>